<evidence type="ECO:0000256" key="3">
    <source>
        <dbReference type="ARBA" id="ARBA00022692"/>
    </source>
</evidence>
<dbReference type="AlphaFoldDB" id="A0A5A7SCC8"/>
<sequence>MDDHWQYLIVMAGCLLITAPLEFVGGGVYRRPIRVLRAVLPVAAVFLLWDGFAIAANVWTYNERYITGRTLPFRIPLEELIFFLVIPICAILTYVAVQAIVDRRSMTKRLSGQNT</sequence>
<comment type="caution">
    <text evidence="10">The sequence shown here is derived from an EMBL/GenBank/DDBJ whole genome shotgun (WGS) entry which is preliminary data.</text>
</comment>
<reference evidence="10 11" key="1">
    <citation type="submission" date="2019-07" db="EMBL/GenBank/DDBJ databases">
        <title>Rhodococcus cavernicolus sp. nov., isolated from a cave.</title>
        <authorList>
            <person name="Lee S.D."/>
        </authorList>
    </citation>
    <scope>NUCLEOTIDE SEQUENCE [LARGE SCALE GENOMIC DNA]</scope>
    <source>
        <strain evidence="10 11">C1-24</strain>
    </source>
</reference>
<dbReference type="GO" id="GO:0016020">
    <property type="term" value="C:membrane"/>
    <property type="evidence" value="ECO:0007669"/>
    <property type="project" value="UniProtKB-SubCell"/>
</dbReference>
<feature type="domain" description="Lycopene cyclase" evidence="9">
    <location>
        <begin position="7"/>
        <end position="94"/>
    </location>
</feature>
<organism evidence="10 11">
    <name type="scientific">Antrihabitans cavernicola</name>
    <dbReference type="NCBI Taxonomy" id="2495913"/>
    <lineage>
        <taxon>Bacteria</taxon>
        <taxon>Bacillati</taxon>
        <taxon>Actinomycetota</taxon>
        <taxon>Actinomycetes</taxon>
        <taxon>Mycobacteriales</taxon>
        <taxon>Nocardiaceae</taxon>
        <taxon>Antrihabitans</taxon>
    </lineage>
</organism>
<evidence type="ECO:0000256" key="1">
    <source>
        <dbReference type="ARBA" id="ARBA00004141"/>
    </source>
</evidence>
<dbReference type="GO" id="GO:0016872">
    <property type="term" value="F:intramolecular lyase activity"/>
    <property type="evidence" value="ECO:0007669"/>
    <property type="project" value="InterPro"/>
</dbReference>
<keyword evidence="7" id="KW-0413">Isomerase</keyword>
<evidence type="ECO:0000256" key="6">
    <source>
        <dbReference type="ARBA" id="ARBA00023136"/>
    </source>
</evidence>
<evidence type="ECO:0000256" key="7">
    <source>
        <dbReference type="ARBA" id="ARBA00023235"/>
    </source>
</evidence>
<comment type="subcellular location">
    <subcellularLocation>
        <location evidence="1">Membrane</location>
        <topology evidence="1">Multi-pass membrane protein</topology>
    </subcellularLocation>
</comment>
<dbReference type="OrthoDB" id="5195186at2"/>
<keyword evidence="11" id="KW-1185">Reference proteome</keyword>
<feature type="transmembrane region" description="Helical" evidence="8">
    <location>
        <begin position="6"/>
        <end position="26"/>
    </location>
</feature>
<dbReference type="GO" id="GO:0045436">
    <property type="term" value="F:lycopene beta cyclase activity"/>
    <property type="evidence" value="ECO:0007669"/>
    <property type="project" value="UniProtKB-ARBA"/>
</dbReference>
<name>A0A5A7SCC8_9NOCA</name>
<feature type="transmembrane region" description="Helical" evidence="8">
    <location>
        <begin position="38"/>
        <end position="60"/>
    </location>
</feature>
<protein>
    <submittedName>
        <fullName evidence="10">Lycopene cyclase domain-containing protein</fullName>
    </submittedName>
</protein>
<evidence type="ECO:0000313" key="10">
    <source>
        <dbReference type="EMBL" id="KAA0022397.1"/>
    </source>
</evidence>
<dbReference type="NCBIfam" id="TIGR03462">
    <property type="entry name" value="CarR_dom_SF"/>
    <property type="match status" value="1"/>
</dbReference>
<evidence type="ECO:0000256" key="8">
    <source>
        <dbReference type="SAM" id="Phobius"/>
    </source>
</evidence>
<gene>
    <name evidence="10" type="ORF">FOY51_14980</name>
</gene>
<keyword evidence="5 8" id="KW-1133">Transmembrane helix</keyword>
<feature type="transmembrane region" description="Helical" evidence="8">
    <location>
        <begin position="80"/>
        <end position="101"/>
    </location>
</feature>
<dbReference type="EMBL" id="VLNY01000006">
    <property type="protein sequence ID" value="KAA0022397.1"/>
    <property type="molecule type" value="Genomic_DNA"/>
</dbReference>
<evidence type="ECO:0000256" key="5">
    <source>
        <dbReference type="ARBA" id="ARBA00022989"/>
    </source>
</evidence>
<evidence type="ECO:0000256" key="2">
    <source>
        <dbReference type="ARBA" id="ARBA00004829"/>
    </source>
</evidence>
<evidence type="ECO:0000259" key="9">
    <source>
        <dbReference type="Pfam" id="PF18916"/>
    </source>
</evidence>
<dbReference type="GO" id="GO:0016117">
    <property type="term" value="P:carotenoid biosynthetic process"/>
    <property type="evidence" value="ECO:0007669"/>
    <property type="project" value="UniProtKB-KW"/>
</dbReference>
<comment type="pathway">
    <text evidence="2">Carotenoid biosynthesis.</text>
</comment>
<dbReference type="RefSeq" id="WP_149431157.1">
    <property type="nucleotide sequence ID" value="NZ_VLNY01000006.1"/>
</dbReference>
<keyword evidence="4" id="KW-0125">Carotenoid biosynthesis</keyword>
<accession>A0A5A7SCC8</accession>
<dbReference type="InterPro" id="IPR017825">
    <property type="entry name" value="Lycopene_cyclase_dom"/>
</dbReference>
<evidence type="ECO:0000256" key="4">
    <source>
        <dbReference type="ARBA" id="ARBA00022746"/>
    </source>
</evidence>
<evidence type="ECO:0000313" key="11">
    <source>
        <dbReference type="Proteomes" id="UP000322244"/>
    </source>
</evidence>
<proteinExistence type="predicted"/>
<keyword evidence="6 8" id="KW-0472">Membrane</keyword>
<dbReference type="Proteomes" id="UP000322244">
    <property type="component" value="Unassembled WGS sequence"/>
</dbReference>
<keyword evidence="3 8" id="KW-0812">Transmembrane</keyword>
<dbReference type="Pfam" id="PF18916">
    <property type="entry name" value="Lycopene_cyc"/>
    <property type="match status" value="1"/>
</dbReference>